<evidence type="ECO:0000259" key="7">
    <source>
        <dbReference type="Pfam" id="PF01545"/>
    </source>
</evidence>
<feature type="domain" description="Cation efflux protein transmembrane" evidence="7">
    <location>
        <begin position="19"/>
        <end position="193"/>
    </location>
</feature>
<dbReference type="PANTHER" id="PTHR11562">
    <property type="entry name" value="CATION EFFLUX PROTEIN/ ZINC TRANSPORTER"/>
    <property type="match status" value="1"/>
</dbReference>
<feature type="transmembrane region" description="Helical" evidence="6">
    <location>
        <begin position="19"/>
        <end position="39"/>
    </location>
</feature>
<keyword evidence="3" id="KW-0813">Transport</keyword>
<reference evidence="8 9" key="1">
    <citation type="submission" date="2021-06" db="EMBL/GenBank/DDBJ databases">
        <title>Rheinheimera indica sp. nov., isolated from deep-sea sediment.</title>
        <authorList>
            <person name="Wang Z."/>
            <person name="Zhang X.-Y."/>
        </authorList>
    </citation>
    <scope>NUCLEOTIDE SEQUENCE [LARGE SCALE GENOMIC DNA]</scope>
    <source>
        <strain evidence="8 9">SM2107</strain>
    </source>
</reference>
<dbReference type="InterPro" id="IPR058533">
    <property type="entry name" value="Cation_efflux_TM"/>
</dbReference>
<keyword evidence="3" id="KW-0862">Zinc</keyword>
<name>A0ABS6MHR9_9GAMM</name>
<keyword evidence="3" id="KW-0864">Zinc transport</keyword>
<sequence>MSSCGCGAEQADSLERKTLIILLSINAFMFVAELTLGWVAQSTGLIADSLDMLADATVYGLSLYAVGKGVLQQAKAARVSGYLQIILGLGVLFEVVRRMVFGSEPQSTLIVVVGAFALLANVICLILISKHKDGGVHMRASWIFSTNDVIANLGVIISGVLVAIVGSRYPDLIVGTIISIVVIRGGIKILKDANETEASIKCA</sequence>
<dbReference type="InterPro" id="IPR050681">
    <property type="entry name" value="CDF/SLC30A"/>
</dbReference>
<accession>A0ABS6MHR9</accession>
<evidence type="ECO:0000256" key="5">
    <source>
        <dbReference type="ARBA" id="ARBA00023136"/>
    </source>
</evidence>
<gene>
    <name evidence="8" type="ORF">KQY15_04545</name>
</gene>
<organism evidence="8 9">
    <name type="scientific">Arsukibacterium indicum</name>
    <dbReference type="NCBI Taxonomy" id="2848612"/>
    <lineage>
        <taxon>Bacteria</taxon>
        <taxon>Pseudomonadati</taxon>
        <taxon>Pseudomonadota</taxon>
        <taxon>Gammaproteobacteria</taxon>
        <taxon>Chromatiales</taxon>
        <taxon>Chromatiaceae</taxon>
        <taxon>Arsukibacterium</taxon>
    </lineage>
</organism>
<feature type="transmembrane region" description="Helical" evidence="6">
    <location>
        <begin position="79"/>
        <end position="96"/>
    </location>
</feature>
<keyword evidence="4 6" id="KW-1133">Transmembrane helix</keyword>
<evidence type="ECO:0000256" key="1">
    <source>
        <dbReference type="ARBA" id="ARBA00004141"/>
    </source>
</evidence>
<feature type="transmembrane region" description="Helical" evidence="6">
    <location>
        <begin position="45"/>
        <end position="67"/>
    </location>
</feature>
<evidence type="ECO:0000256" key="3">
    <source>
        <dbReference type="ARBA" id="ARBA00022906"/>
    </source>
</evidence>
<dbReference type="Pfam" id="PF01545">
    <property type="entry name" value="Cation_efflux"/>
    <property type="match status" value="1"/>
</dbReference>
<comment type="subcellular location">
    <subcellularLocation>
        <location evidence="1">Membrane</location>
        <topology evidence="1">Multi-pass membrane protein</topology>
    </subcellularLocation>
</comment>
<evidence type="ECO:0000256" key="4">
    <source>
        <dbReference type="ARBA" id="ARBA00022989"/>
    </source>
</evidence>
<protein>
    <submittedName>
        <fullName evidence="8">Cation transporter</fullName>
    </submittedName>
</protein>
<evidence type="ECO:0000313" key="9">
    <source>
        <dbReference type="Proteomes" id="UP000704611"/>
    </source>
</evidence>
<dbReference type="PANTHER" id="PTHR11562:SF17">
    <property type="entry name" value="RE54080P-RELATED"/>
    <property type="match status" value="1"/>
</dbReference>
<feature type="transmembrane region" description="Helical" evidence="6">
    <location>
        <begin position="149"/>
        <end position="166"/>
    </location>
</feature>
<proteinExistence type="predicted"/>
<keyword evidence="2 6" id="KW-0812">Transmembrane</keyword>
<evidence type="ECO:0000256" key="6">
    <source>
        <dbReference type="SAM" id="Phobius"/>
    </source>
</evidence>
<keyword evidence="9" id="KW-1185">Reference proteome</keyword>
<feature type="transmembrane region" description="Helical" evidence="6">
    <location>
        <begin position="108"/>
        <end position="128"/>
    </location>
</feature>
<comment type="caution">
    <text evidence="8">The sequence shown here is derived from an EMBL/GenBank/DDBJ whole genome shotgun (WGS) entry which is preliminary data.</text>
</comment>
<evidence type="ECO:0000313" key="8">
    <source>
        <dbReference type="EMBL" id="MBV2128358.1"/>
    </source>
</evidence>
<evidence type="ECO:0000256" key="2">
    <source>
        <dbReference type="ARBA" id="ARBA00022692"/>
    </source>
</evidence>
<dbReference type="Proteomes" id="UP000704611">
    <property type="component" value="Unassembled WGS sequence"/>
</dbReference>
<keyword evidence="5 6" id="KW-0472">Membrane</keyword>
<dbReference type="EMBL" id="JAHRID010000001">
    <property type="protein sequence ID" value="MBV2128358.1"/>
    <property type="molecule type" value="Genomic_DNA"/>
</dbReference>
<keyword evidence="3" id="KW-0406">Ion transport</keyword>